<reference evidence="3 4" key="1">
    <citation type="submission" date="2015-07" db="EMBL/GenBank/DDBJ databases">
        <title>Draft genome sequences of 17 French Clostridium botulinum group III.</title>
        <authorList>
            <person name="Woudstra C."/>
            <person name="Le Marechal C."/>
            <person name="Souillard R."/>
            <person name="Bayon-Auboyer M.-H."/>
            <person name="Dessouter D."/>
            <person name="Fach P."/>
        </authorList>
    </citation>
    <scope>NUCLEOTIDE SEQUENCE [LARGE SCALE GENOMIC DNA]</scope>
    <source>
        <strain evidence="3 4">12LNRI-CD</strain>
    </source>
</reference>
<evidence type="ECO:0000313" key="4">
    <source>
        <dbReference type="Proteomes" id="UP000037540"/>
    </source>
</evidence>
<dbReference type="PIRSF" id="PIRSF002825">
    <property type="entry name" value="CfbpA"/>
    <property type="match status" value="1"/>
</dbReference>
<proteinExistence type="predicted"/>
<dbReference type="GO" id="GO:0030976">
    <property type="term" value="F:thiamine pyrophosphate binding"/>
    <property type="evidence" value="ECO:0007669"/>
    <property type="project" value="TreeGrafter"/>
</dbReference>
<evidence type="ECO:0000256" key="2">
    <source>
        <dbReference type="SAM" id="Phobius"/>
    </source>
</evidence>
<feature type="transmembrane region" description="Helical" evidence="2">
    <location>
        <begin position="7"/>
        <end position="27"/>
    </location>
</feature>
<dbReference type="PANTHER" id="PTHR30006:SF2">
    <property type="entry name" value="ABC TRANSPORTER SUBSTRATE-BINDING PROTEIN"/>
    <property type="match status" value="1"/>
</dbReference>
<dbReference type="PANTHER" id="PTHR30006">
    <property type="entry name" value="THIAMINE-BINDING PERIPLASMIC PROTEIN-RELATED"/>
    <property type="match status" value="1"/>
</dbReference>
<accession>A0A9Q1ZFH2</accession>
<keyword evidence="1" id="KW-0732">Signal</keyword>
<dbReference type="GO" id="GO:0015888">
    <property type="term" value="P:thiamine transport"/>
    <property type="evidence" value="ECO:0007669"/>
    <property type="project" value="TreeGrafter"/>
</dbReference>
<gene>
    <name evidence="3" type="ORF">ADU74_01815</name>
</gene>
<dbReference type="GO" id="GO:0030288">
    <property type="term" value="C:outer membrane-bounded periplasmic space"/>
    <property type="evidence" value="ECO:0007669"/>
    <property type="project" value="TreeGrafter"/>
</dbReference>
<dbReference type="InterPro" id="IPR026045">
    <property type="entry name" value="Ferric-bd"/>
</dbReference>
<dbReference type="Gene3D" id="3.40.190.10">
    <property type="entry name" value="Periplasmic binding protein-like II"/>
    <property type="match status" value="2"/>
</dbReference>
<dbReference type="GO" id="GO:0030975">
    <property type="term" value="F:thiamine binding"/>
    <property type="evidence" value="ECO:0007669"/>
    <property type="project" value="TreeGrafter"/>
</dbReference>
<keyword evidence="2" id="KW-1133">Transmembrane helix</keyword>
<dbReference type="OrthoDB" id="179400at2"/>
<dbReference type="AlphaFoldDB" id="A0A9Q1ZFH2"/>
<comment type="caution">
    <text evidence="3">The sequence shown here is derived from an EMBL/GenBank/DDBJ whole genome shotgun (WGS) entry which is preliminary data.</text>
</comment>
<dbReference type="Proteomes" id="UP000037540">
    <property type="component" value="Unassembled WGS sequence"/>
</dbReference>
<name>A0A9Q1ZFH2_CLOBO</name>
<dbReference type="EMBL" id="LGVR01000006">
    <property type="protein sequence ID" value="KOA90025.1"/>
    <property type="molecule type" value="Genomic_DNA"/>
</dbReference>
<dbReference type="RefSeq" id="WP_013724656.1">
    <property type="nucleotide sequence ID" value="NZ_LGVO01000054.1"/>
</dbReference>
<dbReference type="Pfam" id="PF13343">
    <property type="entry name" value="SBP_bac_6"/>
    <property type="match status" value="1"/>
</dbReference>
<evidence type="ECO:0000313" key="3">
    <source>
        <dbReference type="EMBL" id="KOA90025.1"/>
    </source>
</evidence>
<protein>
    <submittedName>
        <fullName evidence="3">Iron ABC transporter</fullName>
    </submittedName>
</protein>
<keyword evidence="2" id="KW-0812">Transmembrane</keyword>
<sequence length="344" mass="38901">MKVSKRLINLIVIILAIVLIIIGYFAILQRVGKRLPQFKGKKLLVYVAFNEDEAKVLLDGFKEKTGCDYSFLRFPTEKAAENVVKEIALQKADVFLGGTADAIELLKLNGCLAKYVVKDTDRMPLRYRDPDGYWTGLYIEPLSIGINEERWNKEFKGIKKPTTMDELLNPVFKGEIVLPDPRTSGTGYTFLSYLVQTMGKEKALTFFKKLRNNVGQFTDSGFTPAKKVGVGEYLITVNFINQQLIVNSSGFKIQSIVPGNCGWTICPVAKIKNSPNEKVANAFIEYCTTKEARRSLKDFSMAIPTIDDNKVKKDVKAYKLSDSYNFNRAAKDRKELLEELKKIM</sequence>
<dbReference type="SUPFAM" id="SSF53850">
    <property type="entry name" value="Periplasmic binding protein-like II"/>
    <property type="match status" value="1"/>
</dbReference>
<evidence type="ECO:0000256" key="1">
    <source>
        <dbReference type="ARBA" id="ARBA00022729"/>
    </source>
</evidence>
<organism evidence="3 4">
    <name type="scientific">Clostridium botulinum</name>
    <dbReference type="NCBI Taxonomy" id="1491"/>
    <lineage>
        <taxon>Bacteria</taxon>
        <taxon>Bacillati</taxon>
        <taxon>Bacillota</taxon>
        <taxon>Clostridia</taxon>
        <taxon>Eubacteriales</taxon>
        <taxon>Clostridiaceae</taxon>
        <taxon>Clostridium</taxon>
    </lineage>
</organism>
<keyword evidence="2" id="KW-0472">Membrane</keyword>
<dbReference type="CDD" id="cd13544">
    <property type="entry name" value="PBP2_Fbp_like_1"/>
    <property type="match status" value="1"/>
</dbReference>